<gene>
    <name evidence="1" type="ORF">BFS16_09590</name>
</gene>
<dbReference type="EMBL" id="NBAX01000008">
    <property type="protein sequence ID" value="PNP93167.1"/>
    <property type="molecule type" value="Genomic_DNA"/>
</dbReference>
<comment type="caution">
    <text evidence="1">The sequence shown here is derived from an EMBL/GenBank/DDBJ whole genome shotgun (WGS) entry which is preliminary data.</text>
</comment>
<protein>
    <submittedName>
        <fullName evidence="1">Uncharacterized protein</fullName>
    </submittedName>
</protein>
<dbReference type="RefSeq" id="WP_103003795.1">
    <property type="nucleotide sequence ID" value="NZ_NBAX01000008.1"/>
</dbReference>
<evidence type="ECO:0000313" key="2">
    <source>
        <dbReference type="Proteomes" id="UP000236634"/>
    </source>
</evidence>
<dbReference type="AlphaFoldDB" id="A0A2K0XF55"/>
<name>A0A2K0XF55_9BACT</name>
<evidence type="ECO:0000313" key="1">
    <source>
        <dbReference type="EMBL" id="PNP93167.1"/>
    </source>
</evidence>
<organism evidence="1 2">
    <name type="scientific">Hoylesella timonensis</name>
    <dbReference type="NCBI Taxonomy" id="386414"/>
    <lineage>
        <taxon>Bacteria</taxon>
        <taxon>Pseudomonadati</taxon>
        <taxon>Bacteroidota</taxon>
        <taxon>Bacteroidia</taxon>
        <taxon>Bacteroidales</taxon>
        <taxon>Prevotellaceae</taxon>
        <taxon>Hoylesella</taxon>
    </lineage>
</organism>
<accession>A0A2K0XF55</accession>
<sequence>MRLFCENQPIFVVRLPIHFFYFEDFRWPFFGKIIGQKQLLPLPSSSSRFIALALLLKQEKKDDLSSQTTFLHVSPVTFMSNFMTFNLDI</sequence>
<proteinExistence type="predicted"/>
<reference evidence="1 2" key="1">
    <citation type="submission" date="2017-03" db="EMBL/GenBank/DDBJ databases">
        <authorList>
            <person name="Afonso C.L."/>
            <person name="Miller P.J."/>
            <person name="Scott M.A."/>
            <person name="Spackman E."/>
            <person name="Goraichik I."/>
            <person name="Dimitrov K.M."/>
            <person name="Suarez D.L."/>
            <person name="Swayne D.E."/>
        </authorList>
    </citation>
    <scope>NUCLEOTIDE SEQUENCE [LARGE SCALE GENOMIC DNA]</scope>
    <source>
        <strain evidence="1 2">DNF00076</strain>
    </source>
</reference>
<dbReference type="Proteomes" id="UP000236634">
    <property type="component" value="Unassembled WGS sequence"/>
</dbReference>